<reference evidence="2" key="1">
    <citation type="journal article" date="2020" name="mSystems">
        <title>Genome- and Community-Level Interaction Insights into Carbon Utilization and Element Cycling Functions of Hydrothermarchaeota in Hydrothermal Sediment.</title>
        <authorList>
            <person name="Zhou Z."/>
            <person name="Liu Y."/>
            <person name="Xu W."/>
            <person name="Pan J."/>
            <person name="Luo Z.H."/>
            <person name="Li M."/>
        </authorList>
    </citation>
    <scope>NUCLEOTIDE SEQUENCE [LARGE SCALE GENOMIC DNA]</scope>
    <source>
        <strain evidence="2">HyVt-233</strain>
    </source>
</reference>
<name>A0A7C0U336_DESA2</name>
<evidence type="ECO:0000259" key="1">
    <source>
        <dbReference type="Pfam" id="PF18765"/>
    </source>
</evidence>
<sequence>MMISKKSFLPLDLKNQILREIFKYLPEENCIIFLFGSQAEKKATRRSDIDIGVHCLESIDAKKFLALQEALNINVDTLRKIDIVDFKRVSGEFKDFALKEIEIWHVRKNLRKRFLTLERLIQNLKT</sequence>
<gene>
    <name evidence="2" type="ORF">ENG63_07055</name>
</gene>
<organism evidence="2">
    <name type="scientific">Desulfofervidus auxilii</name>
    <dbReference type="NCBI Taxonomy" id="1621989"/>
    <lineage>
        <taxon>Bacteria</taxon>
        <taxon>Pseudomonadati</taxon>
        <taxon>Thermodesulfobacteriota</taxon>
        <taxon>Candidatus Desulfofervidia</taxon>
        <taxon>Candidatus Desulfofervidales</taxon>
        <taxon>Candidatus Desulfofervidaceae</taxon>
        <taxon>Candidatus Desulfofervidus</taxon>
    </lineage>
</organism>
<dbReference type="InterPro" id="IPR043519">
    <property type="entry name" value="NT_sf"/>
</dbReference>
<dbReference type="InterPro" id="IPR041633">
    <property type="entry name" value="Polbeta"/>
</dbReference>
<dbReference type="SUPFAM" id="SSF81301">
    <property type="entry name" value="Nucleotidyltransferase"/>
    <property type="match status" value="1"/>
</dbReference>
<accession>A0A7C0U336</accession>
<dbReference type="Proteomes" id="UP000886289">
    <property type="component" value="Unassembled WGS sequence"/>
</dbReference>
<dbReference type="CDD" id="cd05403">
    <property type="entry name" value="NT_KNTase_like"/>
    <property type="match status" value="1"/>
</dbReference>
<feature type="domain" description="Polymerase beta nucleotidyltransferase" evidence="1">
    <location>
        <begin position="30"/>
        <end position="100"/>
    </location>
</feature>
<proteinExistence type="predicted"/>
<dbReference type="Gene3D" id="3.30.460.10">
    <property type="entry name" value="Beta Polymerase, domain 2"/>
    <property type="match status" value="1"/>
</dbReference>
<dbReference type="AlphaFoldDB" id="A0A7C0U336"/>
<evidence type="ECO:0000313" key="2">
    <source>
        <dbReference type="EMBL" id="HDD44599.1"/>
    </source>
</evidence>
<dbReference type="Pfam" id="PF18765">
    <property type="entry name" value="Polbeta"/>
    <property type="match status" value="1"/>
</dbReference>
<comment type="caution">
    <text evidence="2">The sequence shown here is derived from an EMBL/GenBank/DDBJ whole genome shotgun (WGS) entry which is preliminary data.</text>
</comment>
<dbReference type="EMBL" id="DRBS01000260">
    <property type="protein sequence ID" value="HDD44599.1"/>
    <property type="molecule type" value="Genomic_DNA"/>
</dbReference>
<protein>
    <submittedName>
        <fullName evidence="2">Nucleotidyltransferase domain-containing protein</fullName>
    </submittedName>
</protein>